<dbReference type="EMBL" id="VSSQ01042474">
    <property type="protein sequence ID" value="MPM96063.1"/>
    <property type="molecule type" value="Genomic_DNA"/>
</dbReference>
<dbReference type="PANTHER" id="PTHR12304">
    <property type="entry name" value="INOSINE-URIDINE PREFERRING NUCLEOSIDE HYDROLASE"/>
    <property type="match status" value="1"/>
</dbReference>
<dbReference type="InterPro" id="IPR023186">
    <property type="entry name" value="IUNH"/>
</dbReference>
<dbReference type="AlphaFoldDB" id="A0A645E5I2"/>
<organism evidence="4">
    <name type="scientific">bioreactor metagenome</name>
    <dbReference type="NCBI Taxonomy" id="1076179"/>
    <lineage>
        <taxon>unclassified sequences</taxon>
        <taxon>metagenomes</taxon>
        <taxon>ecological metagenomes</taxon>
    </lineage>
</organism>
<protein>
    <submittedName>
        <fullName evidence="4">Pyrimidine-specific ribonucleoside hydrolase RihA</fullName>
        <ecNumber evidence="4">3.2.-.-</ecNumber>
    </submittedName>
</protein>
<comment type="caution">
    <text evidence="4">The sequence shown here is derived from an EMBL/GenBank/DDBJ whole genome shotgun (WGS) entry which is preliminary data.</text>
</comment>
<dbReference type="Pfam" id="PF01156">
    <property type="entry name" value="IU_nuc_hydro"/>
    <property type="match status" value="1"/>
</dbReference>
<dbReference type="GO" id="GO:0008477">
    <property type="term" value="F:purine nucleosidase activity"/>
    <property type="evidence" value="ECO:0007669"/>
    <property type="project" value="TreeGrafter"/>
</dbReference>
<name>A0A645E5I2_9ZZZZ</name>
<feature type="domain" description="Inosine/uridine-preferring nucleoside hydrolase" evidence="3">
    <location>
        <begin position="1"/>
        <end position="249"/>
    </location>
</feature>
<dbReference type="GO" id="GO:0006152">
    <property type="term" value="P:purine nucleoside catabolic process"/>
    <property type="evidence" value="ECO:0007669"/>
    <property type="project" value="TreeGrafter"/>
</dbReference>
<gene>
    <name evidence="4" type="primary">rihA_15</name>
    <name evidence="4" type="ORF">SDC9_143219</name>
</gene>
<evidence type="ECO:0000256" key="1">
    <source>
        <dbReference type="ARBA" id="ARBA00022801"/>
    </source>
</evidence>
<evidence type="ECO:0000313" key="4">
    <source>
        <dbReference type="EMBL" id="MPM96063.1"/>
    </source>
</evidence>
<dbReference type="SUPFAM" id="SSF53590">
    <property type="entry name" value="Nucleoside hydrolase"/>
    <property type="match status" value="1"/>
</dbReference>
<keyword evidence="2 4" id="KW-0326">Glycosidase</keyword>
<evidence type="ECO:0000259" key="3">
    <source>
        <dbReference type="Pfam" id="PF01156"/>
    </source>
</evidence>
<reference evidence="4" key="1">
    <citation type="submission" date="2019-08" db="EMBL/GenBank/DDBJ databases">
        <authorList>
            <person name="Kucharzyk K."/>
            <person name="Murdoch R.W."/>
            <person name="Higgins S."/>
            <person name="Loffler F."/>
        </authorList>
    </citation>
    <scope>NUCLEOTIDE SEQUENCE</scope>
</reference>
<dbReference type="GO" id="GO:0005829">
    <property type="term" value="C:cytosol"/>
    <property type="evidence" value="ECO:0007669"/>
    <property type="project" value="TreeGrafter"/>
</dbReference>
<dbReference type="InterPro" id="IPR001910">
    <property type="entry name" value="Inosine/uridine_hydrolase_dom"/>
</dbReference>
<dbReference type="EC" id="3.2.-.-" evidence="4"/>
<accession>A0A645E5I2</accession>
<keyword evidence="1 4" id="KW-0378">Hydrolase</keyword>
<dbReference type="Gene3D" id="3.90.245.10">
    <property type="entry name" value="Ribonucleoside hydrolase-like"/>
    <property type="match status" value="1"/>
</dbReference>
<evidence type="ECO:0000256" key="2">
    <source>
        <dbReference type="ARBA" id="ARBA00023295"/>
    </source>
</evidence>
<dbReference type="PANTHER" id="PTHR12304:SF4">
    <property type="entry name" value="URIDINE NUCLEOSIDASE"/>
    <property type="match status" value="1"/>
</dbReference>
<sequence>MLLNAPELELKLLSAATGDTAYRADLASHMLRLAGRSDIPVAAGWAGAVESPPVLEKYLENFGRIRGNYPDAVESMHKVIRDSAGPVTLIAIAPLTNVAELLDRHPEDAGKVNLVAMLGSIAAGHDDVPGKVAEYNVVQDIGAAQRVFAGNWRSFAITPLDSCGNVKLSREEVAKIMHSRRPPLVDLVNQSIAVYSHWRGREELPPLSEENLPDGTSSLFDTVAVYMAYERDGFLNYRELNLNVDAAGLLCEAPSGRKVRTAISWNRKEGFLRHLMSRILPDHTIQHV</sequence>
<proteinExistence type="predicted"/>
<dbReference type="InterPro" id="IPR036452">
    <property type="entry name" value="Ribo_hydro-like"/>
</dbReference>